<sequence>MTADRRRLAHRRRAMGLTQEQLADRVGTERTTIGRWERAETAPYPYQLPRLAQVLGMTLDELDDLLGEGEPVEEESNGRLDHALRNPAAVDHFTVAHLQQRVQQLNAAYDATPSALLLADAGQCHGQVTYLRDNTSGGPIRRSLGSVEARSALFMGQLVWDASQRRDHLSPRRYFQQAAETAREIHDVVTEAQAQLRMSYVDLYGVGDPASGLVQASRAARLGRHASEVLTGLALLHVAEAHAMMKAFAPCEKALAAAEQAFAKVGRDDTAIEHYSPTQYGRMAGSCYLFLGDPRRAQAVLEETEATLHPWRKSRSIVLGNLALAHLRQSDLDGATERLHQALDLLEQNRGGGGLNVAFQAGRELAPWRDEPAVQDVHDRMFALMTN</sequence>
<dbReference type="InterPro" id="IPR011990">
    <property type="entry name" value="TPR-like_helical_dom_sf"/>
</dbReference>
<dbReference type="CDD" id="cd00093">
    <property type="entry name" value="HTH_XRE"/>
    <property type="match status" value="1"/>
</dbReference>
<evidence type="ECO:0000313" key="3">
    <source>
        <dbReference type="Proteomes" id="UP000282674"/>
    </source>
</evidence>
<gene>
    <name evidence="2" type="ORF">EBO15_20890</name>
</gene>
<dbReference type="AlphaFoldDB" id="A0A3M2M4R0"/>
<dbReference type="GO" id="GO:0003677">
    <property type="term" value="F:DNA binding"/>
    <property type="evidence" value="ECO:0007669"/>
    <property type="project" value="InterPro"/>
</dbReference>
<proteinExistence type="predicted"/>
<dbReference type="InterPro" id="IPR010982">
    <property type="entry name" value="Lambda_DNA-bd_dom_sf"/>
</dbReference>
<dbReference type="EMBL" id="RFFG01000036">
    <property type="protein sequence ID" value="RMI42108.1"/>
    <property type="molecule type" value="Genomic_DNA"/>
</dbReference>
<dbReference type="Proteomes" id="UP000282674">
    <property type="component" value="Unassembled WGS sequence"/>
</dbReference>
<name>A0A3M2M4R0_9ACTN</name>
<reference evidence="2 3" key="1">
    <citation type="submission" date="2018-10" db="EMBL/GenBank/DDBJ databases">
        <title>Isolation from soil.</title>
        <authorList>
            <person name="Hu J."/>
        </authorList>
    </citation>
    <scope>NUCLEOTIDE SEQUENCE [LARGE SCALE GENOMIC DNA]</scope>
    <source>
        <strain evidence="2 3">NEAU-Ht49</strain>
    </source>
</reference>
<comment type="caution">
    <text evidence="2">The sequence shown here is derived from an EMBL/GenBank/DDBJ whole genome shotgun (WGS) entry which is preliminary data.</text>
</comment>
<feature type="domain" description="HTH cro/C1-type" evidence="1">
    <location>
        <begin position="8"/>
        <end position="62"/>
    </location>
</feature>
<protein>
    <submittedName>
        <fullName evidence="2">XRE family transcriptional regulator</fullName>
    </submittedName>
</protein>
<dbReference type="OrthoDB" id="9794834at2"/>
<dbReference type="RefSeq" id="WP_122196102.1">
    <property type="nucleotide sequence ID" value="NZ_JBHSKC010000031.1"/>
</dbReference>
<evidence type="ECO:0000313" key="2">
    <source>
        <dbReference type="EMBL" id="RMI42108.1"/>
    </source>
</evidence>
<dbReference type="SUPFAM" id="SSF48452">
    <property type="entry name" value="TPR-like"/>
    <property type="match status" value="1"/>
</dbReference>
<dbReference type="Gene3D" id="1.25.40.10">
    <property type="entry name" value="Tetratricopeptide repeat domain"/>
    <property type="match status" value="1"/>
</dbReference>
<dbReference type="SMART" id="SM00530">
    <property type="entry name" value="HTH_XRE"/>
    <property type="match status" value="1"/>
</dbReference>
<dbReference type="PROSITE" id="PS50943">
    <property type="entry name" value="HTH_CROC1"/>
    <property type="match status" value="1"/>
</dbReference>
<dbReference type="SUPFAM" id="SSF47413">
    <property type="entry name" value="lambda repressor-like DNA-binding domains"/>
    <property type="match status" value="1"/>
</dbReference>
<organism evidence="2 3">
    <name type="scientific">Actinomadura harenae</name>
    <dbReference type="NCBI Taxonomy" id="2483351"/>
    <lineage>
        <taxon>Bacteria</taxon>
        <taxon>Bacillati</taxon>
        <taxon>Actinomycetota</taxon>
        <taxon>Actinomycetes</taxon>
        <taxon>Streptosporangiales</taxon>
        <taxon>Thermomonosporaceae</taxon>
        <taxon>Actinomadura</taxon>
    </lineage>
</organism>
<dbReference type="InterPro" id="IPR001387">
    <property type="entry name" value="Cro/C1-type_HTH"/>
</dbReference>
<keyword evidence="3" id="KW-1185">Reference proteome</keyword>
<accession>A0A3M2M4R0</accession>
<dbReference type="Pfam" id="PF01381">
    <property type="entry name" value="HTH_3"/>
    <property type="match status" value="1"/>
</dbReference>
<dbReference type="Gene3D" id="1.10.260.40">
    <property type="entry name" value="lambda repressor-like DNA-binding domains"/>
    <property type="match status" value="1"/>
</dbReference>
<evidence type="ECO:0000259" key="1">
    <source>
        <dbReference type="PROSITE" id="PS50943"/>
    </source>
</evidence>